<dbReference type="GO" id="GO:0016765">
    <property type="term" value="F:transferase activity, transferring alkyl or aryl (other than methyl) groups"/>
    <property type="evidence" value="ECO:0007669"/>
    <property type="project" value="InterPro"/>
</dbReference>
<protein>
    <recommendedName>
        <fullName evidence="8">Prenyltransferase</fullName>
    </recommendedName>
</protein>
<evidence type="ECO:0000256" key="2">
    <source>
        <dbReference type="ARBA" id="ARBA00022692"/>
    </source>
</evidence>
<dbReference type="GO" id="GO:0005886">
    <property type="term" value="C:plasma membrane"/>
    <property type="evidence" value="ECO:0007669"/>
    <property type="project" value="TreeGrafter"/>
</dbReference>
<feature type="transmembrane region" description="Helical" evidence="5">
    <location>
        <begin position="161"/>
        <end position="181"/>
    </location>
</feature>
<dbReference type="GO" id="GO:0009247">
    <property type="term" value="P:glycolipid biosynthetic process"/>
    <property type="evidence" value="ECO:0007669"/>
    <property type="project" value="TreeGrafter"/>
</dbReference>
<sequence length="258" mass="29530">MNFAHYIRLIKFRYHISFIFVILGALILADGPVYTIISPLLIVYLSFNICLYGGLYTLNDIADIESDRRHPKKKNRPLPSGKVSVQSAYFFAFTLISIGLAAAYLYFGKSIFLLYVFFILVNQIYTHIAKKMPYLEIIANSLTHPMRFLLGAMLVTTRIPFFLLLAVLFFAFAVACSRRIIEIKAPGWEARSILKHYTASKLAALQFVTLSLTIFVLILDYPAYLAWYSIDIALFLIFVFGAYLPGPVMKFYKYSFLN</sequence>
<dbReference type="AlphaFoldDB" id="A0A1G2JA98"/>
<dbReference type="InterPro" id="IPR039653">
    <property type="entry name" value="Prenyltransferase"/>
</dbReference>
<evidence type="ECO:0000256" key="4">
    <source>
        <dbReference type="ARBA" id="ARBA00023136"/>
    </source>
</evidence>
<proteinExistence type="predicted"/>
<dbReference type="PANTHER" id="PTHR11048">
    <property type="entry name" value="PRENYLTRANSFERASES"/>
    <property type="match status" value="1"/>
</dbReference>
<feature type="transmembrane region" description="Helical" evidence="5">
    <location>
        <begin position="83"/>
        <end position="105"/>
    </location>
</feature>
<dbReference type="EMBL" id="MHPP01000024">
    <property type="protein sequence ID" value="OGZ84036.1"/>
    <property type="molecule type" value="Genomic_DNA"/>
</dbReference>
<reference evidence="6 7" key="1">
    <citation type="journal article" date="2016" name="Nat. Commun.">
        <title>Thousands of microbial genomes shed light on interconnected biogeochemical processes in an aquifer system.</title>
        <authorList>
            <person name="Anantharaman K."/>
            <person name="Brown C.T."/>
            <person name="Hug L.A."/>
            <person name="Sharon I."/>
            <person name="Castelle C.J."/>
            <person name="Probst A.J."/>
            <person name="Thomas B.C."/>
            <person name="Singh A."/>
            <person name="Wilkins M.J."/>
            <person name="Karaoz U."/>
            <person name="Brodie E.L."/>
            <person name="Williams K.H."/>
            <person name="Hubbard S.S."/>
            <person name="Banfield J.F."/>
        </authorList>
    </citation>
    <scope>NUCLEOTIDE SEQUENCE [LARGE SCALE GENOMIC DNA]</scope>
</reference>
<evidence type="ECO:0000313" key="7">
    <source>
        <dbReference type="Proteomes" id="UP000177751"/>
    </source>
</evidence>
<evidence type="ECO:0000256" key="1">
    <source>
        <dbReference type="ARBA" id="ARBA00004141"/>
    </source>
</evidence>
<keyword evidence="3 5" id="KW-1133">Transmembrane helix</keyword>
<dbReference type="InterPro" id="IPR000537">
    <property type="entry name" value="UbiA_prenyltransferase"/>
</dbReference>
<dbReference type="STRING" id="1802229.A2401_00715"/>
<keyword evidence="2 5" id="KW-0812">Transmembrane</keyword>
<evidence type="ECO:0000256" key="3">
    <source>
        <dbReference type="ARBA" id="ARBA00022989"/>
    </source>
</evidence>
<comment type="caution">
    <text evidence="6">The sequence shown here is derived from an EMBL/GenBank/DDBJ whole genome shotgun (WGS) entry which is preliminary data.</text>
</comment>
<accession>A0A1G2JA98</accession>
<dbReference type="Gene3D" id="1.10.357.140">
    <property type="entry name" value="UbiA prenyltransferase"/>
    <property type="match status" value="1"/>
</dbReference>
<organism evidence="6 7">
    <name type="scientific">Candidatus Staskawiczbacteria bacterium RIFOXYC1_FULL_38_18</name>
    <dbReference type="NCBI Taxonomy" id="1802229"/>
    <lineage>
        <taxon>Bacteria</taxon>
        <taxon>Candidatus Staskawicziibacteriota</taxon>
    </lineage>
</organism>
<dbReference type="Pfam" id="PF01040">
    <property type="entry name" value="UbiA"/>
    <property type="match status" value="1"/>
</dbReference>
<feature type="transmembrane region" description="Helical" evidence="5">
    <location>
        <begin position="202"/>
        <end position="219"/>
    </location>
</feature>
<feature type="transmembrane region" description="Helical" evidence="5">
    <location>
        <begin position="111"/>
        <end position="128"/>
    </location>
</feature>
<keyword evidence="4 5" id="KW-0472">Membrane</keyword>
<dbReference type="Proteomes" id="UP000177751">
    <property type="component" value="Unassembled WGS sequence"/>
</dbReference>
<comment type="subcellular location">
    <subcellularLocation>
        <location evidence="1">Membrane</location>
        <topology evidence="1">Multi-pass membrane protein</topology>
    </subcellularLocation>
</comment>
<feature type="transmembrane region" description="Helical" evidence="5">
    <location>
        <begin position="225"/>
        <end position="244"/>
    </location>
</feature>
<dbReference type="InterPro" id="IPR044878">
    <property type="entry name" value="UbiA_sf"/>
</dbReference>
<dbReference type="PANTHER" id="PTHR11048:SF5">
    <property type="entry name" value="DECAPRENYL-PHOSPHATE PHOSPHORIBOSYLTRANSFERASE"/>
    <property type="match status" value="1"/>
</dbReference>
<evidence type="ECO:0000313" key="6">
    <source>
        <dbReference type="EMBL" id="OGZ84036.1"/>
    </source>
</evidence>
<name>A0A1G2JA98_9BACT</name>
<evidence type="ECO:0000256" key="5">
    <source>
        <dbReference type="SAM" id="Phobius"/>
    </source>
</evidence>
<gene>
    <name evidence="6" type="ORF">A2401_00715</name>
</gene>
<evidence type="ECO:0008006" key="8">
    <source>
        <dbReference type="Google" id="ProtNLM"/>
    </source>
</evidence>